<feature type="signal peptide" evidence="1">
    <location>
        <begin position="1"/>
        <end position="23"/>
    </location>
</feature>
<comment type="caution">
    <text evidence="3">The sequence shown here is derived from an EMBL/GenBank/DDBJ whole genome shotgun (WGS) entry which is preliminary data.</text>
</comment>
<proteinExistence type="predicted"/>
<evidence type="ECO:0000313" key="3">
    <source>
        <dbReference type="EMBL" id="MFM9413259.1"/>
    </source>
</evidence>
<organism evidence="3 4">
    <name type="scientific">Peptococcus simiae</name>
    <dbReference type="NCBI Taxonomy" id="1643805"/>
    <lineage>
        <taxon>Bacteria</taxon>
        <taxon>Bacillati</taxon>
        <taxon>Bacillota</taxon>
        <taxon>Clostridia</taxon>
        <taxon>Eubacteriales</taxon>
        <taxon>Peptococcaceae</taxon>
        <taxon>Peptococcus</taxon>
    </lineage>
</organism>
<accession>A0ABW9GXC9</accession>
<dbReference type="SUPFAM" id="SSF55383">
    <property type="entry name" value="Copper amine oxidase, domain N"/>
    <property type="match status" value="2"/>
</dbReference>
<dbReference type="Pfam" id="PF07833">
    <property type="entry name" value="Cu_amine_oxidN1"/>
    <property type="match status" value="1"/>
</dbReference>
<gene>
    <name evidence="3" type="ORF">ACKQTC_02610</name>
</gene>
<dbReference type="Proteomes" id="UP001631949">
    <property type="component" value="Unassembled WGS sequence"/>
</dbReference>
<dbReference type="EMBL" id="JBJUVG010000002">
    <property type="protein sequence ID" value="MFM9413259.1"/>
    <property type="molecule type" value="Genomic_DNA"/>
</dbReference>
<dbReference type="InterPro" id="IPR036582">
    <property type="entry name" value="Mao_N_sf"/>
</dbReference>
<sequence>MKKWLLALALPLALLFGATPAQAIDVFIDGKPLQSDVPPQIMSGRTMVPMRAIFEGLNARVDFELSQDKRSANIWAHKNKRTIGLTMDMTTGQGWPVAYVVDESTGSKKESNLYLDAPPYLSDSRTMVPLRFIAESLGANVDYENGIVRIVTSGTGQVDEKYTSVLEGGTPARLSAEDSRLLGRALNEYYAFWENEDKRMDFFEFVMQQPIEDRAEGFRILSEGYLLNLGYWPAISEAAYSVANPELKEALVDTEKVLDLYCDACAKGYGRAIYNGTVPDYDSDMMIARLRLLSKSGKVLDAYTPQAL</sequence>
<evidence type="ECO:0000256" key="1">
    <source>
        <dbReference type="SAM" id="SignalP"/>
    </source>
</evidence>
<protein>
    <submittedName>
        <fullName evidence="3">Copper amine oxidase N-terminal domain-containing protein</fullName>
    </submittedName>
</protein>
<feature type="domain" description="Copper amine oxidase-like N-terminal" evidence="2">
    <location>
        <begin position="28"/>
        <end position="146"/>
    </location>
</feature>
<reference evidence="3 4" key="1">
    <citation type="journal article" date="2016" name="Int. J. Syst. Evol. Microbiol.">
        <title>Peptococcus simiae sp. nov., isolated from rhesus macaque faeces and emended description of the genus Peptococcus.</title>
        <authorList>
            <person name="Shkoporov A.N."/>
            <person name="Efimov B.A."/>
            <person name="Kondova I."/>
            <person name="Ouwerling B."/>
            <person name="Chaplin A.V."/>
            <person name="Shcherbakova V.A."/>
            <person name="Langermans J.A.M."/>
        </authorList>
    </citation>
    <scope>NUCLEOTIDE SEQUENCE [LARGE SCALE GENOMIC DNA]</scope>
    <source>
        <strain evidence="3 4">M108</strain>
    </source>
</reference>
<dbReference type="InterPro" id="IPR012854">
    <property type="entry name" value="Cu_amine_oxidase-like_N"/>
</dbReference>
<feature type="chain" id="PRO_5046875081" evidence="1">
    <location>
        <begin position="24"/>
        <end position="308"/>
    </location>
</feature>
<evidence type="ECO:0000313" key="4">
    <source>
        <dbReference type="Proteomes" id="UP001631949"/>
    </source>
</evidence>
<dbReference type="Gene3D" id="3.30.457.10">
    <property type="entry name" value="Copper amine oxidase-like, N-terminal domain"/>
    <property type="match status" value="1"/>
</dbReference>
<keyword evidence="1" id="KW-0732">Signal</keyword>
<keyword evidence="4" id="KW-1185">Reference proteome</keyword>
<name>A0ABW9GXC9_9FIRM</name>
<dbReference type="RefSeq" id="WP_408976872.1">
    <property type="nucleotide sequence ID" value="NZ_JBJUVG010000002.1"/>
</dbReference>
<evidence type="ECO:0000259" key="2">
    <source>
        <dbReference type="Pfam" id="PF07833"/>
    </source>
</evidence>